<dbReference type="Proteomes" id="UP000186883">
    <property type="component" value="Unassembled WGS sequence"/>
</dbReference>
<dbReference type="AlphaFoldDB" id="A0A154M9Z3"/>
<sequence length="109" mass="11902">MTGIHHDQDGVIDMLPAETVVHLKKVHDTGAILRTEWASVRDKLQKEMEVGNGPLGKEFMGKYKPAAISVDKAAREVPGVYQGMANNGYRAVQIYEGADAEATHEFPPA</sequence>
<name>A0A154M9Z3_9PSEU</name>
<keyword evidence="4" id="KW-1185">Reference proteome</keyword>
<protein>
    <submittedName>
        <fullName evidence="1">Uncharacterized protein</fullName>
    </submittedName>
</protein>
<organism evidence="1 3">
    <name type="scientific">Amycolatopsis regifaucium</name>
    <dbReference type="NCBI Taxonomy" id="546365"/>
    <lineage>
        <taxon>Bacteria</taxon>
        <taxon>Bacillati</taxon>
        <taxon>Actinomycetota</taxon>
        <taxon>Actinomycetes</taxon>
        <taxon>Pseudonocardiales</taxon>
        <taxon>Pseudonocardiaceae</taxon>
        <taxon>Amycolatopsis</taxon>
    </lineage>
</organism>
<gene>
    <name evidence="2" type="ORF">ATP06_0230530</name>
    <name evidence="1" type="ORF">AVL48_05515</name>
</gene>
<reference evidence="1 3" key="1">
    <citation type="submission" date="2015-12" db="EMBL/GenBank/DDBJ databases">
        <title>Amycolatopsis regifaucium genome sequencing and assembly.</title>
        <authorList>
            <person name="Mayilraj S."/>
        </authorList>
    </citation>
    <scope>NUCLEOTIDE SEQUENCE [LARGE SCALE GENOMIC DNA]</scope>
    <source>
        <strain evidence="1 3">GY080</strain>
    </source>
</reference>
<dbReference type="OrthoDB" id="3694546at2"/>
<dbReference type="RefSeq" id="WP_061986703.1">
    <property type="nucleotide sequence ID" value="NZ_FOPQ01000003.1"/>
</dbReference>
<proteinExistence type="predicted"/>
<evidence type="ECO:0000313" key="1">
    <source>
        <dbReference type="EMBL" id="KZB81468.1"/>
    </source>
</evidence>
<dbReference type="EMBL" id="LOBU02000021">
    <property type="protein sequence ID" value="OKA04731.1"/>
    <property type="molecule type" value="Genomic_DNA"/>
</dbReference>
<evidence type="ECO:0000313" key="4">
    <source>
        <dbReference type="Proteomes" id="UP000186883"/>
    </source>
</evidence>
<comment type="caution">
    <text evidence="1">The sequence shown here is derived from an EMBL/GenBank/DDBJ whole genome shotgun (WGS) entry which is preliminary data.</text>
</comment>
<evidence type="ECO:0000313" key="2">
    <source>
        <dbReference type="EMBL" id="OKA04731.1"/>
    </source>
</evidence>
<accession>A0A154M9Z3</accession>
<reference evidence="2 4" key="2">
    <citation type="submission" date="2016-11" db="EMBL/GenBank/DDBJ databases">
        <title>Genome sequencing of Amycolatopsis regifaucium.</title>
        <authorList>
            <person name="Mayilraj S."/>
            <person name="Kaur N."/>
        </authorList>
    </citation>
    <scope>NUCLEOTIDE SEQUENCE [LARGE SCALE GENOMIC DNA]</scope>
    <source>
        <strain evidence="2 4">GY080</strain>
    </source>
</reference>
<dbReference type="Proteomes" id="UP000076321">
    <property type="component" value="Unassembled WGS sequence"/>
</dbReference>
<dbReference type="EMBL" id="LQCI01000034">
    <property type="protein sequence ID" value="KZB81468.1"/>
    <property type="molecule type" value="Genomic_DNA"/>
</dbReference>
<evidence type="ECO:0000313" key="3">
    <source>
        <dbReference type="Proteomes" id="UP000076321"/>
    </source>
</evidence>